<dbReference type="InterPro" id="IPR000477">
    <property type="entry name" value="RT_dom"/>
</dbReference>
<dbReference type="Proteomes" id="UP001633002">
    <property type="component" value="Unassembled WGS sequence"/>
</dbReference>
<dbReference type="AlphaFoldDB" id="A0ABD3HIW8"/>
<evidence type="ECO:0000259" key="1">
    <source>
        <dbReference type="PROSITE" id="PS50878"/>
    </source>
</evidence>
<sequence>MFNGGLLPAFTVERGVRQGCSLSHLLFALITVPLIHKIGREIPVDKIQPLKLTEGVTLSIVCLADDVALYLNLDEGSVINTFKLLDRIQVASGAKINWVKSRAMILGLNMERPHWLRRTGIQVAECKETIRYLGAHLVTVRRGANEDQNLLSKLTRKAQAFSSPLLTFEARIVALKHAVSAVLVYPMLTSSFKKVFAKCFLQSTVEDLGVRLGTRQVPREFISRPVATLFVHAWTQFMSTVRWDPGNNLAPAGLSIKDAVFLTARREETMEVAGDIAEGISTWCTSLGSNSVRELCQYTRNPGVISLLGDCENEIKILEFLAGSNGERAGDVFVPGEWKTAQGAQLNLDWRGASIYCLLLKDKTCSQGERMNKVWTLNWVSSKWQRIWKIFSFRGLSQRHRIFMWRIASWTFTDGERLKRMNLPNSSCAHCRFEVDFTCCSFLSEMERNLGFAGKELQRVASGGGLGGGFWSASERVDLGT</sequence>
<accession>A0ABD3HIW8</accession>
<keyword evidence="3" id="KW-1185">Reference proteome</keyword>
<organism evidence="2 3">
    <name type="scientific">Riccia sorocarpa</name>
    <dbReference type="NCBI Taxonomy" id="122646"/>
    <lineage>
        <taxon>Eukaryota</taxon>
        <taxon>Viridiplantae</taxon>
        <taxon>Streptophyta</taxon>
        <taxon>Embryophyta</taxon>
        <taxon>Marchantiophyta</taxon>
        <taxon>Marchantiopsida</taxon>
        <taxon>Marchantiidae</taxon>
        <taxon>Marchantiales</taxon>
        <taxon>Ricciaceae</taxon>
        <taxon>Riccia</taxon>
    </lineage>
</organism>
<evidence type="ECO:0000313" key="3">
    <source>
        <dbReference type="Proteomes" id="UP001633002"/>
    </source>
</evidence>
<reference evidence="2 3" key="1">
    <citation type="submission" date="2024-09" db="EMBL/GenBank/DDBJ databases">
        <title>Chromosome-scale assembly of Riccia sorocarpa.</title>
        <authorList>
            <person name="Paukszto L."/>
        </authorList>
    </citation>
    <scope>NUCLEOTIDE SEQUENCE [LARGE SCALE GENOMIC DNA]</scope>
    <source>
        <strain evidence="2">LP-2024</strain>
        <tissue evidence="2">Aerial parts of the thallus</tissue>
    </source>
</reference>
<gene>
    <name evidence="2" type="ORF">R1sor_016636</name>
</gene>
<feature type="domain" description="Reverse transcriptase" evidence="1">
    <location>
        <begin position="1"/>
        <end position="137"/>
    </location>
</feature>
<name>A0ABD3HIW8_9MARC</name>
<protein>
    <recommendedName>
        <fullName evidence="1">Reverse transcriptase domain-containing protein</fullName>
    </recommendedName>
</protein>
<evidence type="ECO:0000313" key="2">
    <source>
        <dbReference type="EMBL" id="KAL3690327.1"/>
    </source>
</evidence>
<proteinExistence type="predicted"/>
<comment type="caution">
    <text evidence="2">The sequence shown here is derived from an EMBL/GenBank/DDBJ whole genome shotgun (WGS) entry which is preliminary data.</text>
</comment>
<dbReference type="EMBL" id="JBJQOH010000004">
    <property type="protein sequence ID" value="KAL3690327.1"/>
    <property type="molecule type" value="Genomic_DNA"/>
</dbReference>
<dbReference type="Pfam" id="PF00078">
    <property type="entry name" value="RVT_1"/>
    <property type="match status" value="1"/>
</dbReference>
<dbReference type="PROSITE" id="PS50878">
    <property type="entry name" value="RT_POL"/>
    <property type="match status" value="1"/>
</dbReference>